<keyword evidence="7" id="KW-1015">Disulfide bond</keyword>
<organism evidence="12 13">
    <name type="scientific">Dongia soli</name>
    <dbReference type="NCBI Taxonomy" id="600628"/>
    <lineage>
        <taxon>Bacteria</taxon>
        <taxon>Pseudomonadati</taxon>
        <taxon>Pseudomonadota</taxon>
        <taxon>Alphaproteobacteria</taxon>
        <taxon>Rhodospirillales</taxon>
        <taxon>Dongiaceae</taxon>
        <taxon>Dongia</taxon>
    </lineage>
</organism>
<dbReference type="NCBIfam" id="NF004992">
    <property type="entry name" value="PRK06370.1-4"/>
    <property type="match status" value="1"/>
</dbReference>
<dbReference type="InterPro" id="IPR016156">
    <property type="entry name" value="FAD/NAD-linked_Rdtase_dimer_sf"/>
</dbReference>
<dbReference type="InterPro" id="IPR004099">
    <property type="entry name" value="Pyr_nucl-diS_OxRdtase_dimer"/>
</dbReference>
<dbReference type="PANTHER" id="PTHR43014:SF2">
    <property type="entry name" value="MERCURIC REDUCTASE"/>
    <property type="match status" value="1"/>
</dbReference>
<dbReference type="PANTHER" id="PTHR43014">
    <property type="entry name" value="MERCURIC REDUCTASE"/>
    <property type="match status" value="1"/>
</dbReference>
<proteinExistence type="inferred from homology"/>
<dbReference type="Pfam" id="PF07992">
    <property type="entry name" value="Pyr_redox_2"/>
    <property type="match status" value="1"/>
</dbReference>
<keyword evidence="5" id="KW-0521">NADP</keyword>
<evidence type="ECO:0000259" key="10">
    <source>
        <dbReference type="Pfam" id="PF02852"/>
    </source>
</evidence>
<keyword evidence="4 9" id="KW-0274">FAD</keyword>
<sequence>MTQSFDAIVIGAGQAGPSLAGRLTTAGMKVALIERKLFGGTCVNTGCMPTKTLVASAYAAHLARRGADYGVTIESPVKIDMKRVKARADTVSRNARTNVEKWLRGMDNLTVITGHARFEGRDVVRVGDSQLRAPRIFVNVGGRASVPDMPGVGVVDYLTNRSILELDTVPRHLVVVGGSYIGLEFAQMYRRFGAAVTIIEKGPRLIAREDEDVSEAVREILTDEGIAVRTGASCIGFKPHPDGVSVDVDCTAGDPAVIGSHLLLAVGRRPNTDDLGLDKAGIATDARGYITVDDSLATNVPGIWALGDCNGRGAFTHTAYNDYEIVAANLLDGGNRRVSDRIPAYALYVDPPLGRVGLSETEATRTGRKILVSKRPMTRVGRAVERDETKGFMKVVADAETKQILGAAILGTGGDEAIHGILDMMNAGATYPVLQWAVPIHPTVSELIPTVLGDLKAAGG</sequence>
<comment type="cofactor">
    <cofactor evidence="1">
        <name>FAD</name>
        <dbReference type="ChEBI" id="CHEBI:57692"/>
    </cofactor>
</comment>
<gene>
    <name evidence="12" type="ORF">SMD27_22840</name>
</gene>
<dbReference type="SUPFAM" id="SSF51905">
    <property type="entry name" value="FAD/NAD(P)-binding domain"/>
    <property type="match status" value="1"/>
</dbReference>
<name>A0ABU5EKL0_9PROT</name>
<keyword evidence="6 9" id="KW-0560">Oxidoreductase</keyword>
<feature type="domain" description="Pyridine nucleotide-disulphide oxidoreductase dimerisation" evidence="10">
    <location>
        <begin position="345"/>
        <end position="449"/>
    </location>
</feature>
<dbReference type="Pfam" id="PF02852">
    <property type="entry name" value="Pyr_redox_dim"/>
    <property type="match status" value="1"/>
</dbReference>
<dbReference type="Gene3D" id="3.30.390.30">
    <property type="match status" value="1"/>
</dbReference>
<comment type="similarity">
    <text evidence="2 9">Belongs to the class-I pyridine nucleotide-disulfide oxidoreductase family.</text>
</comment>
<evidence type="ECO:0000259" key="11">
    <source>
        <dbReference type="Pfam" id="PF07992"/>
    </source>
</evidence>
<dbReference type="EMBL" id="JAXCLW010000012">
    <property type="protein sequence ID" value="MDY0885693.1"/>
    <property type="molecule type" value="Genomic_DNA"/>
</dbReference>
<dbReference type="InterPro" id="IPR001100">
    <property type="entry name" value="Pyr_nuc-diS_OxRdtase"/>
</dbReference>
<reference evidence="12 13" key="1">
    <citation type="journal article" date="2016" name="Antonie Van Leeuwenhoek">
        <title>Dongia soli sp. nov., isolated from soil from Dokdo, Korea.</title>
        <authorList>
            <person name="Kim D.U."/>
            <person name="Lee H."/>
            <person name="Kim H."/>
            <person name="Kim S.G."/>
            <person name="Ka J.O."/>
        </authorList>
    </citation>
    <scope>NUCLEOTIDE SEQUENCE [LARGE SCALE GENOMIC DNA]</scope>
    <source>
        <strain evidence="12 13">D78</strain>
    </source>
</reference>
<evidence type="ECO:0000256" key="3">
    <source>
        <dbReference type="ARBA" id="ARBA00022630"/>
    </source>
</evidence>
<accession>A0ABU5EKL0</accession>
<comment type="caution">
    <text evidence="12">The sequence shown here is derived from an EMBL/GenBank/DDBJ whole genome shotgun (WGS) entry which is preliminary data.</text>
</comment>
<evidence type="ECO:0000313" key="12">
    <source>
        <dbReference type="EMBL" id="MDY0885693.1"/>
    </source>
</evidence>
<dbReference type="Proteomes" id="UP001279642">
    <property type="component" value="Unassembled WGS sequence"/>
</dbReference>
<evidence type="ECO:0000256" key="1">
    <source>
        <dbReference type="ARBA" id="ARBA00001974"/>
    </source>
</evidence>
<evidence type="ECO:0000256" key="5">
    <source>
        <dbReference type="ARBA" id="ARBA00022857"/>
    </source>
</evidence>
<keyword evidence="13" id="KW-1185">Reference proteome</keyword>
<dbReference type="Gene3D" id="3.50.50.60">
    <property type="entry name" value="FAD/NAD(P)-binding domain"/>
    <property type="match status" value="2"/>
</dbReference>
<dbReference type="InterPro" id="IPR023753">
    <property type="entry name" value="FAD/NAD-binding_dom"/>
</dbReference>
<evidence type="ECO:0000256" key="9">
    <source>
        <dbReference type="RuleBase" id="RU003691"/>
    </source>
</evidence>
<evidence type="ECO:0000313" key="13">
    <source>
        <dbReference type="Proteomes" id="UP001279642"/>
    </source>
</evidence>
<dbReference type="PROSITE" id="PS00076">
    <property type="entry name" value="PYRIDINE_REDOX_1"/>
    <property type="match status" value="1"/>
</dbReference>
<dbReference type="PIRSF" id="PIRSF000350">
    <property type="entry name" value="Mercury_reductase_MerA"/>
    <property type="match status" value="1"/>
</dbReference>
<dbReference type="PRINTS" id="PR00368">
    <property type="entry name" value="FADPNR"/>
</dbReference>
<dbReference type="PRINTS" id="PR00411">
    <property type="entry name" value="PNDRDTASEI"/>
</dbReference>
<protein>
    <submittedName>
        <fullName evidence="12">FAD-containing oxidoreductase</fullName>
    </submittedName>
</protein>
<keyword evidence="8 9" id="KW-0676">Redox-active center</keyword>
<evidence type="ECO:0000256" key="4">
    <source>
        <dbReference type="ARBA" id="ARBA00022827"/>
    </source>
</evidence>
<keyword evidence="3 9" id="KW-0285">Flavoprotein</keyword>
<evidence type="ECO:0000256" key="6">
    <source>
        <dbReference type="ARBA" id="ARBA00023002"/>
    </source>
</evidence>
<evidence type="ECO:0000256" key="8">
    <source>
        <dbReference type="ARBA" id="ARBA00023284"/>
    </source>
</evidence>
<dbReference type="SUPFAM" id="SSF55424">
    <property type="entry name" value="FAD/NAD-linked reductases, dimerisation (C-terminal) domain"/>
    <property type="match status" value="1"/>
</dbReference>
<dbReference type="InterPro" id="IPR012999">
    <property type="entry name" value="Pyr_OxRdtase_I_AS"/>
</dbReference>
<dbReference type="InterPro" id="IPR036188">
    <property type="entry name" value="FAD/NAD-bd_sf"/>
</dbReference>
<feature type="domain" description="FAD/NAD(P)-binding" evidence="11">
    <location>
        <begin position="6"/>
        <end position="321"/>
    </location>
</feature>
<dbReference type="RefSeq" id="WP_320510768.1">
    <property type="nucleotide sequence ID" value="NZ_JAXCLW010000012.1"/>
</dbReference>
<evidence type="ECO:0000256" key="2">
    <source>
        <dbReference type="ARBA" id="ARBA00007532"/>
    </source>
</evidence>
<evidence type="ECO:0000256" key="7">
    <source>
        <dbReference type="ARBA" id="ARBA00023157"/>
    </source>
</evidence>